<dbReference type="Pfam" id="PF13843">
    <property type="entry name" value="DDE_Tnp_1_7"/>
    <property type="match status" value="2"/>
</dbReference>
<gene>
    <name evidence="2" type="ORF">TCEB3V08_LOCUS389</name>
</gene>
<proteinExistence type="predicted"/>
<dbReference type="AlphaFoldDB" id="A0A7R9CAC6"/>
<organism evidence="2">
    <name type="scientific">Timema cristinae</name>
    <name type="common">Walking stick</name>
    <dbReference type="NCBI Taxonomy" id="61476"/>
    <lineage>
        <taxon>Eukaryota</taxon>
        <taxon>Metazoa</taxon>
        <taxon>Ecdysozoa</taxon>
        <taxon>Arthropoda</taxon>
        <taxon>Hexapoda</taxon>
        <taxon>Insecta</taxon>
        <taxon>Pterygota</taxon>
        <taxon>Neoptera</taxon>
        <taxon>Polyneoptera</taxon>
        <taxon>Phasmatodea</taxon>
        <taxon>Timematodea</taxon>
        <taxon>Timematoidea</taxon>
        <taxon>Timematidae</taxon>
        <taxon>Timema</taxon>
    </lineage>
</organism>
<protein>
    <recommendedName>
        <fullName evidence="1">PiggyBac transposable element-derived protein domain-containing protein</fullName>
    </recommendedName>
</protein>
<evidence type="ECO:0000259" key="1">
    <source>
        <dbReference type="Pfam" id="PF13843"/>
    </source>
</evidence>
<dbReference type="InterPro" id="IPR052638">
    <property type="entry name" value="PiggyBac_TE-derived"/>
</dbReference>
<accession>A0A7R9CAC6</accession>
<name>A0A7R9CAC6_TIMCR</name>
<feature type="domain" description="PiggyBac transposable element-derived protein" evidence="1">
    <location>
        <begin position="121"/>
        <end position="244"/>
    </location>
</feature>
<sequence>MTNLYALQKGEHNLNLTFEEVRVFITVPVPRVKMYWEQAPDVNNQAISTAMSRNHFLQIMRYLHVCDNSNLIEDTFAKVSPLWQKLNERRLKYFNGEINLCVDEAIIPYFGKHAYPRQDQAISTAMSRNRFLQIMRYLHVCDNSNLDDDKFSKVSLFRQKLNERWLKYCYGEMNSYLDEAMILYFGKHGAKQHIQGKPIHFGYKVWCLCTQLGYLIQSVLYAGASTGNTIPELSVGGSIVTELRNKISLLSHFKTKNLTGMGTVRNNRI</sequence>
<dbReference type="EMBL" id="OC316531">
    <property type="protein sequence ID" value="CAD7392359.1"/>
    <property type="molecule type" value="Genomic_DNA"/>
</dbReference>
<dbReference type="PANTHER" id="PTHR47055:SF3">
    <property type="entry name" value="PHORBOL-ESTER_DAG-TYPE DOMAIN-CONTAINING PROTEIN"/>
    <property type="match status" value="1"/>
</dbReference>
<dbReference type="PANTHER" id="PTHR47055">
    <property type="entry name" value="DDE_TNP_1_7 DOMAIN-CONTAINING PROTEIN"/>
    <property type="match status" value="1"/>
</dbReference>
<evidence type="ECO:0000313" key="2">
    <source>
        <dbReference type="EMBL" id="CAD7392359.1"/>
    </source>
</evidence>
<dbReference type="GO" id="GO:0043565">
    <property type="term" value="F:sequence-specific DNA binding"/>
    <property type="evidence" value="ECO:0007669"/>
    <property type="project" value="TreeGrafter"/>
</dbReference>
<feature type="domain" description="PiggyBac transposable element-derived protein" evidence="1">
    <location>
        <begin position="1"/>
        <end position="115"/>
    </location>
</feature>
<reference evidence="2" key="1">
    <citation type="submission" date="2020-11" db="EMBL/GenBank/DDBJ databases">
        <authorList>
            <person name="Tran Van P."/>
        </authorList>
    </citation>
    <scope>NUCLEOTIDE SEQUENCE</scope>
</reference>
<dbReference type="InterPro" id="IPR029526">
    <property type="entry name" value="PGBD"/>
</dbReference>